<dbReference type="PROSITE" id="PS00609">
    <property type="entry name" value="GLYCOSYL_HYDROL_F32"/>
    <property type="match status" value="1"/>
</dbReference>
<feature type="chain" id="PRO_5009162401" description="Invertase" evidence="7">
    <location>
        <begin position="19"/>
        <end position="507"/>
    </location>
</feature>
<dbReference type="CDD" id="cd18622">
    <property type="entry name" value="GH32_Inu-like"/>
    <property type="match status" value="1"/>
</dbReference>
<dbReference type="PANTHER" id="PTHR42800">
    <property type="entry name" value="EXOINULINASE INUD (AFU_ORTHOLOGUE AFUA_5G00480)"/>
    <property type="match status" value="1"/>
</dbReference>
<evidence type="ECO:0000313" key="11">
    <source>
        <dbReference type="Proteomes" id="UP000095085"/>
    </source>
</evidence>
<dbReference type="EMBL" id="KV454538">
    <property type="protein sequence ID" value="ODV69244.1"/>
    <property type="molecule type" value="Genomic_DNA"/>
</dbReference>
<keyword evidence="4" id="KW-0325">Glycoprotein</keyword>
<protein>
    <recommendedName>
        <fullName evidence="12">Invertase</fullName>
    </recommendedName>
</protein>
<dbReference type="PANTHER" id="PTHR42800:SF4">
    <property type="entry name" value="INVERTASE 2"/>
    <property type="match status" value="1"/>
</dbReference>
<dbReference type="AlphaFoldDB" id="A0A1E4RPP0"/>
<dbReference type="SMART" id="SM00640">
    <property type="entry name" value="Glyco_32"/>
    <property type="match status" value="1"/>
</dbReference>
<comment type="similarity">
    <text evidence="1 6">Belongs to the glycosyl hydrolase 32 family.</text>
</comment>
<feature type="domain" description="Glycosyl hydrolase family 32 C-terminal" evidence="9">
    <location>
        <begin position="351"/>
        <end position="490"/>
    </location>
</feature>
<proteinExistence type="inferred from homology"/>
<dbReference type="Gene3D" id="2.115.10.20">
    <property type="entry name" value="Glycosyl hydrolase domain, family 43"/>
    <property type="match status" value="1"/>
</dbReference>
<sequence>MRLSVLLFSLLCAVLACAAEVRPLLHFTPEKGWLNDPNGLFYDRKDDIWHIYFQSNPKNPFWEKELHWGHATSKDLTNWTQHESAINPSHRGEGILSGSVVVDRNNTSGFFNDSVHPEHRIVALYTRNPGLIETQEAAYSVDGGYTFTKYEKNPVLDVKSSQFRDPKVMWHEASNQWIMTVVEAQDYQIQIYGSDDLKNWNFHSNFSAGYPGFQFECPGLSEVPIAGTNETKWVLFLAINPGAPWGGSASQYFVGDFDGYEFKAIDSLTRFVDIGKDYYALQTFSNVEKKDGVIGISWASNWQYANKVPASNWRGMLAMARNFTLDYVSVNPQKKLLSLVESPIFEANVSKTSEKKNVKLQKGDSIEFETKSGVFEFELDFQTMKNITYPEQPNLDLYITSSNGKESIRFGFEADVGAFYFDRPTNVFQNPYYSNVVTANIQPTKKYEYNIYGVVDQNVIELFFMNGTTSSTNIFYFSDGKPSKVELKSNYNDLFKIQKFSLRDLSV</sequence>
<dbReference type="GO" id="GO:0005576">
    <property type="term" value="C:extracellular region"/>
    <property type="evidence" value="ECO:0007669"/>
    <property type="project" value="UniProtKB-ARBA"/>
</dbReference>
<evidence type="ECO:0000256" key="2">
    <source>
        <dbReference type="ARBA" id="ARBA00022729"/>
    </source>
</evidence>
<evidence type="ECO:0000256" key="7">
    <source>
        <dbReference type="SAM" id="SignalP"/>
    </source>
</evidence>
<evidence type="ECO:0000259" key="8">
    <source>
        <dbReference type="Pfam" id="PF00251"/>
    </source>
</evidence>
<keyword evidence="5 6" id="KW-0326">Glycosidase</keyword>
<organism evidence="10 11">
    <name type="scientific">Hyphopichia burtonii NRRL Y-1933</name>
    <dbReference type="NCBI Taxonomy" id="984485"/>
    <lineage>
        <taxon>Eukaryota</taxon>
        <taxon>Fungi</taxon>
        <taxon>Dikarya</taxon>
        <taxon>Ascomycota</taxon>
        <taxon>Saccharomycotina</taxon>
        <taxon>Pichiomycetes</taxon>
        <taxon>Debaryomycetaceae</taxon>
        <taxon>Hyphopichia</taxon>
    </lineage>
</organism>
<dbReference type="Gene3D" id="2.60.120.560">
    <property type="entry name" value="Exo-inulinase, domain 1"/>
    <property type="match status" value="1"/>
</dbReference>
<keyword evidence="3 6" id="KW-0378">Hydrolase</keyword>
<evidence type="ECO:0008006" key="12">
    <source>
        <dbReference type="Google" id="ProtNLM"/>
    </source>
</evidence>
<dbReference type="Pfam" id="PF00251">
    <property type="entry name" value="Glyco_hydro_32N"/>
    <property type="match status" value="1"/>
</dbReference>
<evidence type="ECO:0000256" key="1">
    <source>
        <dbReference type="ARBA" id="ARBA00009902"/>
    </source>
</evidence>
<evidence type="ECO:0000256" key="4">
    <source>
        <dbReference type="ARBA" id="ARBA00023180"/>
    </source>
</evidence>
<dbReference type="OrthoDB" id="202537at2759"/>
<dbReference type="InterPro" id="IPR023296">
    <property type="entry name" value="Glyco_hydro_beta-prop_sf"/>
</dbReference>
<dbReference type="GO" id="GO:0005987">
    <property type="term" value="P:sucrose catabolic process"/>
    <property type="evidence" value="ECO:0007669"/>
    <property type="project" value="TreeGrafter"/>
</dbReference>
<dbReference type="InterPro" id="IPR018053">
    <property type="entry name" value="Glyco_hydro_32_AS"/>
</dbReference>
<dbReference type="GO" id="GO:0004575">
    <property type="term" value="F:sucrose alpha-glucosidase activity"/>
    <property type="evidence" value="ECO:0007669"/>
    <property type="project" value="TreeGrafter"/>
</dbReference>
<dbReference type="SUPFAM" id="SSF49899">
    <property type="entry name" value="Concanavalin A-like lectins/glucanases"/>
    <property type="match status" value="1"/>
</dbReference>
<evidence type="ECO:0000313" key="10">
    <source>
        <dbReference type="EMBL" id="ODV69244.1"/>
    </source>
</evidence>
<dbReference type="Proteomes" id="UP000095085">
    <property type="component" value="Unassembled WGS sequence"/>
</dbReference>
<feature type="domain" description="Glycosyl hydrolase family 32 N-terminal" evidence="8">
    <location>
        <begin position="26"/>
        <end position="326"/>
    </location>
</feature>
<dbReference type="STRING" id="984485.A0A1E4RPP0"/>
<dbReference type="GO" id="GO:0000324">
    <property type="term" value="C:fungal-type vacuole"/>
    <property type="evidence" value="ECO:0007669"/>
    <property type="project" value="TreeGrafter"/>
</dbReference>
<dbReference type="PROSITE" id="PS51257">
    <property type="entry name" value="PROKAR_LIPOPROTEIN"/>
    <property type="match status" value="1"/>
</dbReference>
<keyword evidence="11" id="KW-1185">Reference proteome</keyword>
<evidence type="ECO:0000259" key="9">
    <source>
        <dbReference type="Pfam" id="PF08244"/>
    </source>
</evidence>
<dbReference type="FunFam" id="2.115.10.20:FF:000002">
    <property type="entry name" value="Invertase 2"/>
    <property type="match status" value="1"/>
</dbReference>
<dbReference type="InterPro" id="IPR001362">
    <property type="entry name" value="Glyco_hydro_32"/>
</dbReference>
<dbReference type="InterPro" id="IPR013320">
    <property type="entry name" value="ConA-like_dom_sf"/>
</dbReference>
<dbReference type="SUPFAM" id="SSF75005">
    <property type="entry name" value="Arabinanase/levansucrase/invertase"/>
    <property type="match status" value="1"/>
</dbReference>
<evidence type="ECO:0000256" key="6">
    <source>
        <dbReference type="RuleBase" id="RU362110"/>
    </source>
</evidence>
<name>A0A1E4RPP0_9ASCO</name>
<keyword evidence="2 7" id="KW-0732">Signal</keyword>
<feature type="signal peptide" evidence="7">
    <location>
        <begin position="1"/>
        <end position="18"/>
    </location>
</feature>
<dbReference type="RefSeq" id="XP_020078311.1">
    <property type="nucleotide sequence ID" value="XM_020222429.1"/>
</dbReference>
<dbReference type="GeneID" id="30996978"/>
<evidence type="ECO:0000256" key="5">
    <source>
        <dbReference type="ARBA" id="ARBA00023295"/>
    </source>
</evidence>
<evidence type="ECO:0000256" key="3">
    <source>
        <dbReference type="ARBA" id="ARBA00022801"/>
    </source>
</evidence>
<gene>
    <name evidence="10" type="ORF">HYPBUDRAFT_159189</name>
</gene>
<accession>A0A1E4RPP0</accession>
<dbReference type="InterPro" id="IPR013189">
    <property type="entry name" value="Glyco_hydro_32_C"/>
</dbReference>
<dbReference type="InterPro" id="IPR013148">
    <property type="entry name" value="Glyco_hydro_32_N"/>
</dbReference>
<reference evidence="11" key="1">
    <citation type="submission" date="2016-05" db="EMBL/GenBank/DDBJ databases">
        <title>Comparative genomics of biotechnologically important yeasts.</title>
        <authorList>
            <consortium name="DOE Joint Genome Institute"/>
            <person name="Riley R."/>
            <person name="Haridas S."/>
            <person name="Wolfe K.H."/>
            <person name="Lopes M.R."/>
            <person name="Hittinger C.T."/>
            <person name="Goker M."/>
            <person name="Salamov A."/>
            <person name="Wisecaver J."/>
            <person name="Long T.M."/>
            <person name="Aerts A.L."/>
            <person name="Barry K."/>
            <person name="Choi C."/>
            <person name="Clum A."/>
            <person name="Coughlan A.Y."/>
            <person name="Deshpande S."/>
            <person name="Douglass A.P."/>
            <person name="Hanson S.J."/>
            <person name="Klenk H.-P."/>
            <person name="Labutti K."/>
            <person name="Lapidus A."/>
            <person name="Lindquist E."/>
            <person name="Lipzen A."/>
            <person name="Meier-Kolthoff J.P."/>
            <person name="Ohm R.A."/>
            <person name="Otillar R.P."/>
            <person name="Pangilinan J."/>
            <person name="Peng Y."/>
            <person name="Rokas A."/>
            <person name="Rosa C.A."/>
            <person name="Scheuner C."/>
            <person name="Sibirny A.A."/>
            <person name="Slot J.C."/>
            <person name="Stielow J.B."/>
            <person name="Sun H."/>
            <person name="Kurtzman C.P."/>
            <person name="Blackwell M."/>
            <person name="Grigoriev I.V."/>
            <person name="Jeffries T.W."/>
        </authorList>
    </citation>
    <scope>NUCLEOTIDE SEQUENCE [LARGE SCALE GENOMIC DNA]</scope>
    <source>
        <strain evidence="11">NRRL Y-1933</strain>
    </source>
</reference>
<dbReference type="Pfam" id="PF08244">
    <property type="entry name" value="Glyco_hydro_32C"/>
    <property type="match status" value="1"/>
</dbReference>